<name>A0ACB8SQI9_9AGAM</name>
<dbReference type="EMBL" id="MU277236">
    <property type="protein sequence ID" value="KAI0058345.1"/>
    <property type="molecule type" value="Genomic_DNA"/>
</dbReference>
<sequence>MAHFFPSGSRLDTERKPPRVRRILSRSTKASDAPEHRYGGPSHINWLCNNASSPSIPNTPQRPPSAHTLGRSASLSALALSPPLYRHPSLTSNRSLQLDMMTDARALDVDGNPALLHVKPLSPIFERAHYHVEGGLLDEALREPETPASFGDHGSTYSAFLRRPLKRTVSQASTSSLRTVGTGTGACNVATLPAPSLPVLDLRPPFTASHRTGPQLFSTVYEDAASERTGSFVTARSIGSPDGEEDIAASSPSDPPPLPPITYPPHSSPEPDSEGTMVAPTPRPRRTSTSESFIWRRWMKGLSFGSTRPRFSLLVPTALLKARAPLPALLFWAGFLAPWCWLIGGWLVAEGRLDEKGDGPILPVWKIHSTDALGKERTPPDEKPREAAAEAGSELRAWWKGWTSTFRRARAAVGEPKPPVQPPLRQRAEAWVVRCRVAAVASGALILIAFVVAVIVAGGTK</sequence>
<comment type="caution">
    <text evidence="1">The sequence shown here is derived from an EMBL/GenBank/DDBJ whole genome shotgun (WGS) entry which is preliminary data.</text>
</comment>
<protein>
    <submittedName>
        <fullName evidence="1">Uncharacterized protein</fullName>
    </submittedName>
</protein>
<reference evidence="1" key="1">
    <citation type="submission" date="2021-03" db="EMBL/GenBank/DDBJ databases">
        <authorList>
            <consortium name="DOE Joint Genome Institute"/>
            <person name="Ahrendt S."/>
            <person name="Looney B.P."/>
            <person name="Miyauchi S."/>
            <person name="Morin E."/>
            <person name="Drula E."/>
            <person name="Courty P.E."/>
            <person name="Chicoki N."/>
            <person name="Fauchery L."/>
            <person name="Kohler A."/>
            <person name="Kuo A."/>
            <person name="Labutti K."/>
            <person name="Pangilinan J."/>
            <person name="Lipzen A."/>
            <person name="Riley R."/>
            <person name="Andreopoulos W."/>
            <person name="He G."/>
            <person name="Johnson J."/>
            <person name="Barry K.W."/>
            <person name="Grigoriev I.V."/>
            <person name="Nagy L."/>
            <person name="Hibbett D."/>
            <person name="Henrissat B."/>
            <person name="Matheny P.B."/>
            <person name="Labbe J."/>
            <person name="Martin F."/>
        </authorList>
    </citation>
    <scope>NUCLEOTIDE SEQUENCE</scope>
    <source>
        <strain evidence="1">HHB10654</strain>
    </source>
</reference>
<accession>A0ACB8SQI9</accession>
<keyword evidence="2" id="KW-1185">Reference proteome</keyword>
<evidence type="ECO:0000313" key="1">
    <source>
        <dbReference type="EMBL" id="KAI0058345.1"/>
    </source>
</evidence>
<evidence type="ECO:0000313" key="2">
    <source>
        <dbReference type="Proteomes" id="UP000814140"/>
    </source>
</evidence>
<reference evidence="1" key="2">
    <citation type="journal article" date="2022" name="New Phytol.">
        <title>Evolutionary transition to the ectomycorrhizal habit in the genomes of a hyperdiverse lineage of mushroom-forming fungi.</title>
        <authorList>
            <person name="Looney B."/>
            <person name="Miyauchi S."/>
            <person name="Morin E."/>
            <person name="Drula E."/>
            <person name="Courty P.E."/>
            <person name="Kohler A."/>
            <person name="Kuo A."/>
            <person name="LaButti K."/>
            <person name="Pangilinan J."/>
            <person name="Lipzen A."/>
            <person name="Riley R."/>
            <person name="Andreopoulos W."/>
            <person name="He G."/>
            <person name="Johnson J."/>
            <person name="Nolan M."/>
            <person name="Tritt A."/>
            <person name="Barry K.W."/>
            <person name="Grigoriev I.V."/>
            <person name="Nagy L.G."/>
            <person name="Hibbett D."/>
            <person name="Henrissat B."/>
            <person name="Matheny P.B."/>
            <person name="Labbe J."/>
            <person name="Martin F.M."/>
        </authorList>
    </citation>
    <scope>NUCLEOTIDE SEQUENCE</scope>
    <source>
        <strain evidence="1">HHB10654</strain>
    </source>
</reference>
<gene>
    <name evidence="1" type="ORF">BV25DRAFT_1830180</name>
</gene>
<dbReference type="Proteomes" id="UP000814140">
    <property type="component" value="Unassembled WGS sequence"/>
</dbReference>
<organism evidence="1 2">
    <name type="scientific">Artomyces pyxidatus</name>
    <dbReference type="NCBI Taxonomy" id="48021"/>
    <lineage>
        <taxon>Eukaryota</taxon>
        <taxon>Fungi</taxon>
        <taxon>Dikarya</taxon>
        <taxon>Basidiomycota</taxon>
        <taxon>Agaricomycotina</taxon>
        <taxon>Agaricomycetes</taxon>
        <taxon>Russulales</taxon>
        <taxon>Auriscalpiaceae</taxon>
        <taxon>Artomyces</taxon>
    </lineage>
</organism>
<proteinExistence type="predicted"/>